<dbReference type="InterPro" id="IPR036188">
    <property type="entry name" value="FAD/NAD-bd_sf"/>
</dbReference>
<dbReference type="STRING" id="155417.A0A4Q4T8L3"/>
<name>A0A4Q4T8L3_9PEZI</name>
<feature type="signal peptide" evidence="1">
    <location>
        <begin position="1"/>
        <end position="21"/>
    </location>
</feature>
<dbReference type="SUPFAM" id="SSF51905">
    <property type="entry name" value="FAD/NAD(P)-binding domain"/>
    <property type="match status" value="1"/>
</dbReference>
<protein>
    <submittedName>
        <fullName evidence="2">Uncharacterized protein</fullName>
    </submittedName>
</protein>
<comment type="caution">
    <text evidence="2">The sequence shown here is derived from an EMBL/GenBank/DDBJ whole genome shotgun (WGS) entry which is preliminary data.</text>
</comment>
<evidence type="ECO:0000313" key="2">
    <source>
        <dbReference type="EMBL" id="RYP00869.1"/>
    </source>
</evidence>
<dbReference type="AlphaFoldDB" id="A0A4Q4T8L3"/>
<feature type="chain" id="PRO_5020995531" evidence="1">
    <location>
        <begin position="22"/>
        <end position="145"/>
    </location>
</feature>
<accession>A0A4Q4T8L3</accession>
<proteinExistence type="predicted"/>
<evidence type="ECO:0000256" key="1">
    <source>
        <dbReference type="SAM" id="SignalP"/>
    </source>
</evidence>
<dbReference type="EMBL" id="QJNU01000376">
    <property type="protein sequence ID" value="RYP00869.1"/>
    <property type="molecule type" value="Genomic_DNA"/>
</dbReference>
<dbReference type="Gene3D" id="3.50.50.60">
    <property type="entry name" value="FAD/NAD(P)-binding domain"/>
    <property type="match status" value="1"/>
</dbReference>
<reference evidence="2 3" key="1">
    <citation type="submission" date="2018-06" db="EMBL/GenBank/DDBJ databases">
        <title>Complete Genomes of Monosporascus.</title>
        <authorList>
            <person name="Robinson A.J."/>
            <person name="Natvig D.O."/>
        </authorList>
    </citation>
    <scope>NUCLEOTIDE SEQUENCE [LARGE SCALE GENOMIC DNA]</scope>
    <source>
        <strain evidence="2 3">CBS 110550</strain>
    </source>
</reference>
<sequence>MFGSLLMLLTCVFHQRGQGAAASIESVSVLAHLLGKAVAEDDDDDDGRRRVAVSDALYVYQRLRKERTAHVIKATLKTGRLWQMPDGPLKDERDRELLRETRNPSIGCPNPLADPFFQRWLWNFHAPEAADRAWAAYRRGAAGRG</sequence>
<dbReference type="Proteomes" id="UP000293360">
    <property type="component" value="Unassembled WGS sequence"/>
</dbReference>
<keyword evidence="3" id="KW-1185">Reference proteome</keyword>
<dbReference type="OrthoDB" id="420606at2759"/>
<evidence type="ECO:0000313" key="3">
    <source>
        <dbReference type="Proteomes" id="UP000293360"/>
    </source>
</evidence>
<keyword evidence="1" id="KW-0732">Signal</keyword>
<organism evidence="2 3">
    <name type="scientific">Monosporascus ibericus</name>
    <dbReference type="NCBI Taxonomy" id="155417"/>
    <lineage>
        <taxon>Eukaryota</taxon>
        <taxon>Fungi</taxon>
        <taxon>Dikarya</taxon>
        <taxon>Ascomycota</taxon>
        <taxon>Pezizomycotina</taxon>
        <taxon>Sordariomycetes</taxon>
        <taxon>Xylariomycetidae</taxon>
        <taxon>Xylariales</taxon>
        <taxon>Xylariales incertae sedis</taxon>
        <taxon>Monosporascus</taxon>
    </lineage>
</organism>
<gene>
    <name evidence="2" type="ORF">DL764_006392</name>
</gene>